<evidence type="ECO:0000313" key="2">
    <source>
        <dbReference type="EMBL" id="KAJ7302139.1"/>
    </source>
</evidence>
<protein>
    <submittedName>
        <fullName evidence="2">Uncharacterized protein</fullName>
    </submittedName>
</protein>
<feature type="compositionally biased region" description="Basic and acidic residues" evidence="1">
    <location>
        <begin position="675"/>
        <end position="687"/>
    </location>
</feature>
<organism evidence="2 3">
    <name type="scientific">Mycena albidolilacea</name>
    <dbReference type="NCBI Taxonomy" id="1033008"/>
    <lineage>
        <taxon>Eukaryota</taxon>
        <taxon>Fungi</taxon>
        <taxon>Dikarya</taxon>
        <taxon>Basidiomycota</taxon>
        <taxon>Agaricomycotina</taxon>
        <taxon>Agaricomycetes</taxon>
        <taxon>Agaricomycetidae</taxon>
        <taxon>Agaricales</taxon>
        <taxon>Marasmiineae</taxon>
        <taxon>Mycenaceae</taxon>
        <taxon>Mycena</taxon>
    </lineage>
</organism>
<evidence type="ECO:0000256" key="1">
    <source>
        <dbReference type="SAM" id="MobiDB-lite"/>
    </source>
</evidence>
<name>A0AAD6Z095_9AGAR</name>
<dbReference type="AlphaFoldDB" id="A0AAD6Z095"/>
<evidence type="ECO:0000313" key="3">
    <source>
        <dbReference type="Proteomes" id="UP001218218"/>
    </source>
</evidence>
<gene>
    <name evidence="2" type="ORF">DFH08DRAFT_991765</name>
</gene>
<comment type="caution">
    <text evidence="2">The sequence shown here is derived from an EMBL/GenBank/DDBJ whole genome shotgun (WGS) entry which is preliminary data.</text>
</comment>
<proteinExistence type="predicted"/>
<dbReference type="EMBL" id="JARIHO010000120">
    <property type="protein sequence ID" value="KAJ7302139.1"/>
    <property type="molecule type" value="Genomic_DNA"/>
</dbReference>
<accession>A0AAD6Z095</accession>
<reference evidence="2" key="1">
    <citation type="submission" date="2023-03" db="EMBL/GenBank/DDBJ databases">
        <title>Massive genome expansion in bonnet fungi (Mycena s.s.) driven by repeated elements and novel gene families across ecological guilds.</title>
        <authorList>
            <consortium name="Lawrence Berkeley National Laboratory"/>
            <person name="Harder C.B."/>
            <person name="Miyauchi S."/>
            <person name="Viragh M."/>
            <person name="Kuo A."/>
            <person name="Thoen E."/>
            <person name="Andreopoulos B."/>
            <person name="Lu D."/>
            <person name="Skrede I."/>
            <person name="Drula E."/>
            <person name="Henrissat B."/>
            <person name="Morin E."/>
            <person name="Kohler A."/>
            <person name="Barry K."/>
            <person name="LaButti K."/>
            <person name="Morin E."/>
            <person name="Salamov A."/>
            <person name="Lipzen A."/>
            <person name="Mereny Z."/>
            <person name="Hegedus B."/>
            <person name="Baldrian P."/>
            <person name="Stursova M."/>
            <person name="Weitz H."/>
            <person name="Taylor A."/>
            <person name="Grigoriev I.V."/>
            <person name="Nagy L.G."/>
            <person name="Martin F."/>
            <person name="Kauserud H."/>
        </authorList>
    </citation>
    <scope>NUCLEOTIDE SEQUENCE</scope>
    <source>
        <strain evidence="2">CBHHK002</strain>
    </source>
</reference>
<feature type="region of interest" description="Disordered" evidence="1">
    <location>
        <begin position="674"/>
        <end position="693"/>
    </location>
</feature>
<feature type="compositionally biased region" description="Polar residues" evidence="1">
    <location>
        <begin position="636"/>
        <end position="653"/>
    </location>
</feature>
<keyword evidence="3" id="KW-1185">Reference proteome</keyword>
<feature type="region of interest" description="Disordered" evidence="1">
    <location>
        <begin position="633"/>
        <end position="659"/>
    </location>
</feature>
<sequence length="706" mass="78842">MGSVIVAAIVLGPAATLLPPRRLPLYGRRQRQRRTPFSAATAAMHYLDPFSIWRLALALQRRRCRCTGILGPATRRHCSRPQQQQQDALSLCLSRSAFGEPWDAASVSAVLHQLRHARAETHMSGGRRMRLEVGMRCLAAMNSARAPADVTHPQFQAQAPAAATFSRLCLQAILDAIRHVPRSLVPLPRRRVPTPPLTPLEPGSISMKNNNPAGITGITRAGVSETLYKDSDCPLKPKPTALAPDHNYHSESVYSFSRSEYDIHVLWHLVEGIEYTIPDSHRLYLKQSRRIWPWMALDGYQIPRHVGLSIIFSFTSCRPFSLSPDPARDPFLLLTKMNPSASIAKLVISGCAERGGAAGPYCARPHMRGKGPRWVGFQQHGLFVDVLTDEGQRLTIQNAVRKALIRCFLTSRVDVAESEVGVANKDNTQKIEWGWAIRALFLVHQAVSRLGLAYELVLRTNQRALPVLNWPSLKRGNINVSDALTLACLALYDSLEPVSGLIKPSGFEAVDQAQKTSIIVTSWFLLVNLSLSYKLAVTVFEPAHSATNECAITTTLNQPLRIQTKTHRHEMVKEVLEELQESLKTYLPWFDFISTTHLISCIRGKSWAWFRNGSELSGGEIYKLSWKCRGLGPESNDGQPGHNTPVEVTTENSDAGYPSPRRYSGCRKIVRLRPSRRDGTRPSRDFDAMVGDGTRRKRMMEKVVRK</sequence>
<dbReference type="Proteomes" id="UP001218218">
    <property type="component" value="Unassembled WGS sequence"/>
</dbReference>